<dbReference type="GO" id="GO:0006509">
    <property type="term" value="P:membrane protein ectodomain proteolysis"/>
    <property type="evidence" value="ECO:0007669"/>
    <property type="project" value="TreeGrafter"/>
</dbReference>
<feature type="domain" description="Peptidase A1" evidence="10">
    <location>
        <begin position="1"/>
        <end position="315"/>
    </location>
</feature>
<dbReference type="PROSITE" id="PS51767">
    <property type="entry name" value="PEPTIDASE_A1"/>
    <property type="match status" value="1"/>
</dbReference>
<accession>A0A6A4WEM0</accession>
<dbReference type="InterPro" id="IPR033121">
    <property type="entry name" value="PEPTIDASE_A1"/>
</dbReference>
<dbReference type="EMBL" id="VIIS01001100">
    <property type="protein sequence ID" value="KAF0302050.1"/>
    <property type="molecule type" value="Genomic_DNA"/>
</dbReference>
<gene>
    <name evidence="11" type="primary">Bace1_1</name>
    <name evidence="11" type="ORF">FJT64_025844</name>
</gene>
<evidence type="ECO:0000256" key="3">
    <source>
        <dbReference type="ARBA" id="ARBA00022670"/>
    </source>
</evidence>
<protein>
    <submittedName>
        <fullName evidence="11">Beta-secretase 1</fullName>
    </submittedName>
</protein>
<dbReference type="GO" id="GO:0004190">
    <property type="term" value="F:aspartic-type endopeptidase activity"/>
    <property type="evidence" value="ECO:0007669"/>
    <property type="project" value="UniProtKB-KW"/>
</dbReference>
<dbReference type="PANTHER" id="PTHR47965">
    <property type="entry name" value="ASPARTYL PROTEASE-RELATED"/>
    <property type="match status" value="1"/>
</dbReference>
<evidence type="ECO:0000256" key="1">
    <source>
        <dbReference type="ARBA" id="ARBA00004370"/>
    </source>
</evidence>
<dbReference type="GO" id="GO:0050435">
    <property type="term" value="P:amyloid-beta metabolic process"/>
    <property type="evidence" value="ECO:0007669"/>
    <property type="project" value="TreeGrafter"/>
</dbReference>
<dbReference type="Pfam" id="PF00026">
    <property type="entry name" value="Asp"/>
    <property type="match status" value="1"/>
</dbReference>
<dbReference type="Proteomes" id="UP000440578">
    <property type="component" value="Unassembled WGS sequence"/>
</dbReference>
<keyword evidence="7 9" id="KW-0472">Membrane</keyword>
<dbReference type="OrthoDB" id="2747330at2759"/>
<dbReference type="GO" id="GO:0005886">
    <property type="term" value="C:plasma membrane"/>
    <property type="evidence" value="ECO:0007669"/>
    <property type="project" value="TreeGrafter"/>
</dbReference>
<keyword evidence="4" id="KW-0732">Signal</keyword>
<evidence type="ECO:0000313" key="11">
    <source>
        <dbReference type="EMBL" id="KAF0302050.1"/>
    </source>
</evidence>
<comment type="subcellular location">
    <subcellularLocation>
        <location evidence="1">Membrane</location>
    </subcellularLocation>
</comment>
<evidence type="ECO:0000256" key="7">
    <source>
        <dbReference type="ARBA" id="ARBA00023136"/>
    </source>
</evidence>
<dbReference type="GO" id="GO:0005768">
    <property type="term" value="C:endosome"/>
    <property type="evidence" value="ECO:0007669"/>
    <property type="project" value="TreeGrafter"/>
</dbReference>
<evidence type="ECO:0000256" key="8">
    <source>
        <dbReference type="ARBA" id="ARBA00023145"/>
    </source>
</evidence>
<dbReference type="AlphaFoldDB" id="A0A6A4WEM0"/>
<dbReference type="InterPro" id="IPR009119">
    <property type="entry name" value="BACE"/>
</dbReference>
<dbReference type="PANTHER" id="PTHR47965:SF12">
    <property type="entry name" value="ASPARTIC PROTEINASE 3-RELATED"/>
    <property type="match status" value="1"/>
</dbReference>
<proteinExistence type="inferred from homology"/>
<dbReference type="InterPro" id="IPR021109">
    <property type="entry name" value="Peptidase_aspartic_dom_sf"/>
</dbReference>
<keyword evidence="3" id="KW-0645">Protease</keyword>
<dbReference type="Gene3D" id="2.40.70.10">
    <property type="entry name" value="Acid Proteases"/>
    <property type="match status" value="2"/>
</dbReference>
<feature type="transmembrane region" description="Helical" evidence="9">
    <location>
        <begin position="351"/>
        <end position="372"/>
    </location>
</feature>
<evidence type="ECO:0000256" key="9">
    <source>
        <dbReference type="SAM" id="Phobius"/>
    </source>
</evidence>
<reference evidence="11 12" key="1">
    <citation type="submission" date="2019-07" db="EMBL/GenBank/DDBJ databases">
        <title>Draft genome assembly of a fouling barnacle, Amphibalanus amphitrite (Darwin, 1854): The first reference genome for Thecostraca.</title>
        <authorList>
            <person name="Kim W."/>
        </authorList>
    </citation>
    <scope>NUCLEOTIDE SEQUENCE [LARGE SCALE GENOMIC DNA]</scope>
    <source>
        <strain evidence="11">SNU_AA5</strain>
        <tissue evidence="11">Soma without cirri and trophi</tissue>
    </source>
</reference>
<keyword evidence="12" id="KW-1185">Reference proteome</keyword>
<keyword evidence="5" id="KW-0064">Aspartyl protease</keyword>
<comment type="similarity">
    <text evidence="2">Belongs to the peptidase A1 family.</text>
</comment>
<evidence type="ECO:0000256" key="2">
    <source>
        <dbReference type="ARBA" id="ARBA00007447"/>
    </source>
</evidence>
<evidence type="ECO:0000256" key="4">
    <source>
        <dbReference type="ARBA" id="ARBA00022729"/>
    </source>
</evidence>
<organism evidence="11 12">
    <name type="scientific">Amphibalanus amphitrite</name>
    <name type="common">Striped barnacle</name>
    <name type="synonym">Balanus amphitrite</name>
    <dbReference type="NCBI Taxonomy" id="1232801"/>
    <lineage>
        <taxon>Eukaryota</taxon>
        <taxon>Metazoa</taxon>
        <taxon>Ecdysozoa</taxon>
        <taxon>Arthropoda</taxon>
        <taxon>Crustacea</taxon>
        <taxon>Multicrustacea</taxon>
        <taxon>Cirripedia</taxon>
        <taxon>Thoracica</taxon>
        <taxon>Thoracicalcarea</taxon>
        <taxon>Balanomorpha</taxon>
        <taxon>Balanoidea</taxon>
        <taxon>Balanidae</taxon>
        <taxon>Amphibalaninae</taxon>
        <taxon>Amphibalanus</taxon>
    </lineage>
</organism>
<evidence type="ECO:0000313" key="12">
    <source>
        <dbReference type="Proteomes" id="UP000440578"/>
    </source>
</evidence>
<keyword evidence="9" id="KW-0812">Transmembrane</keyword>
<evidence type="ECO:0000259" key="10">
    <source>
        <dbReference type="PROSITE" id="PS51767"/>
    </source>
</evidence>
<dbReference type="GO" id="GO:0005802">
    <property type="term" value="C:trans-Golgi network"/>
    <property type="evidence" value="ECO:0007669"/>
    <property type="project" value="TreeGrafter"/>
</dbReference>
<sequence>MRRKYPGASLHLPERQVSTTLRPLHVSVDVPYSQGSWRGELVSDVVRLPETNAPTVRCDVALIQRSTNFYINGSEWQGIVGLAYRQLALPNSSVTTWPEAAQQALLGRLNTISVVLCGPQPRTGRHHGYIEFGETRAELLAGQFRSAAIFRPWFFETIVTNLTVGGLPLPLHCDRFNKPKTIVDTGTTNLRLPDEVFREVVSRLQQAAPLAEPAHPFWTGKGRLCAPAFNDSALWDRLPNITLSLQTDPTSAFDVTITARSYLRQVFDDGSGDDEGHRCFTLGIDSSNIGTVLGVVVLEGLYVRFNLVKKAVELAPSVCGPEVILSEPYTTADSGECAYKASSAYNRTVHIAMYVLGGMLVLICVPLLMASLSCLRSRPWRRPPGRDNFSLLVDFPE</sequence>
<dbReference type="SUPFAM" id="SSF50630">
    <property type="entry name" value="Acid proteases"/>
    <property type="match status" value="1"/>
</dbReference>
<dbReference type="InterPro" id="IPR001461">
    <property type="entry name" value="Aspartic_peptidase_A1"/>
</dbReference>
<evidence type="ECO:0000256" key="6">
    <source>
        <dbReference type="ARBA" id="ARBA00022801"/>
    </source>
</evidence>
<evidence type="ECO:0000256" key="5">
    <source>
        <dbReference type="ARBA" id="ARBA00022750"/>
    </source>
</evidence>
<keyword evidence="8" id="KW-0865">Zymogen</keyword>
<keyword evidence="9" id="KW-1133">Transmembrane helix</keyword>
<keyword evidence="6" id="KW-0378">Hydrolase</keyword>
<comment type="caution">
    <text evidence="11">The sequence shown here is derived from an EMBL/GenBank/DDBJ whole genome shotgun (WGS) entry which is preliminary data.</text>
</comment>
<name>A0A6A4WEM0_AMPAM</name>
<dbReference type="PRINTS" id="PR01815">
    <property type="entry name" value="BACEFAMILY"/>
</dbReference>